<sequence>MKMNSCPDKARLIAYRLNILKPEEHRWIEAHIAECKKCQQMLKVEIEIDNFLSTPMDPGPIEDSVIQRLHLYQRIVPSPRWLYPAWIFLNTLVFIAVGIAIWAVLRTQSGNIFWLNDFIDLLRKGLNYKLGAIIMNSIGLLFLLVSLIFAFREKFLRRLI</sequence>
<accession>A0A1V4QII5</accession>
<feature type="transmembrane region" description="Helical" evidence="1">
    <location>
        <begin position="81"/>
        <end position="105"/>
    </location>
</feature>
<keyword evidence="1" id="KW-1133">Transmembrane helix</keyword>
<name>A0A1V4QII5_UNCW3</name>
<dbReference type="Proteomes" id="UP000191663">
    <property type="component" value="Unassembled WGS sequence"/>
</dbReference>
<evidence type="ECO:0000313" key="3">
    <source>
        <dbReference type="EMBL" id="OPX18536.1"/>
    </source>
</evidence>
<protein>
    <recommendedName>
        <fullName evidence="2">Putative zinc-finger domain-containing protein</fullName>
    </recommendedName>
</protein>
<evidence type="ECO:0000259" key="2">
    <source>
        <dbReference type="Pfam" id="PF13490"/>
    </source>
</evidence>
<keyword evidence="1" id="KW-0812">Transmembrane</keyword>
<keyword evidence="1" id="KW-0472">Membrane</keyword>
<evidence type="ECO:0000313" key="4">
    <source>
        <dbReference type="Proteomes" id="UP000191663"/>
    </source>
</evidence>
<feature type="transmembrane region" description="Helical" evidence="1">
    <location>
        <begin position="130"/>
        <end position="151"/>
    </location>
</feature>
<proteinExistence type="predicted"/>
<gene>
    <name evidence="3" type="ORF">BXT86_00660</name>
</gene>
<reference evidence="4" key="1">
    <citation type="submission" date="2017-01" db="EMBL/GenBank/DDBJ databases">
        <title>Novel pathways for hydrocarbon cycling and metabolic interdependencies in hydrothermal sediment communities.</title>
        <authorList>
            <person name="Dombrowski N."/>
            <person name="Seitz K."/>
            <person name="Teske A."/>
            <person name="Baker B."/>
        </authorList>
    </citation>
    <scope>NUCLEOTIDE SEQUENCE [LARGE SCALE GENOMIC DNA]</scope>
</reference>
<feature type="domain" description="Putative zinc-finger" evidence="2">
    <location>
        <begin position="11"/>
        <end position="39"/>
    </location>
</feature>
<dbReference type="Pfam" id="PF13490">
    <property type="entry name" value="zf-HC2"/>
    <property type="match status" value="1"/>
</dbReference>
<dbReference type="InterPro" id="IPR027383">
    <property type="entry name" value="Znf_put"/>
</dbReference>
<evidence type="ECO:0000256" key="1">
    <source>
        <dbReference type="SAM" id="Phobius"/>
    </source>
</evidence>
<dbReference type="AlphaFoldDB" id="A0A1V4QII5"/>
<comment type="caution">
    <text evidence="3">The sequence shown here is derived from an EMBL/GenBank/DDBJ whole genome shotgun (WGS) entry which is preliminary data.</text>
</comment>
<dbReference type="EMBL" id="MUKB01000009">
    <property type="protein sequence ID" value="OPX18536.1"/>
    <property type="molecule type" value="Genomic_DNA"/>
</dbReference>
<organism evidence="3 4">
    <name type="scientific">candidate division WOR-3 bacterium 4484_100</name>
    <dbReference type="NCBI Taxonomy" id="1936077"/>
    <lineage>
        <taxon>Bacteria</taxon>
        <taxon>Bacteria division WOR-3</taxon>
    </lineage>
</organism>